<evidence type="ECO:0000256" key="4">
    <source>
        <dbReference type="ARBA" id="ARBA00022692"/>
    </source>
</evidence>
<dbReference type="Gene3D" id="1.20.1510.10">
    <property type="entry name" value="Cation efflux protein transmembrane domain"/>
    <property type="match status" value="1"/>
</dbReference>
<evidence type="ECO:0000256" key="2">
    <source>
        <dbReference type="ARBA" id="ARBA00008873"/>
    </source>
</evidence>
<proteinExistence type="inferred from homology"/>
<dbReference type="PANTHER" id="PTHR11562">
    <property type="entry name" value="CATION EFFLUX PROTEIN/ ZINC TRANSPORTER"/>
    <property type="match status" value="1"/>
</dbReference>
<dbReference type="InterPro" id="IPR058533">
    <property type="entry name" value="Cation_efflux_TM"/>
</dbReference>
<evidence type="ECO:0000256" key="10">
    <source>
        <dbReference type="SAM" id="Phobius"/>
    </source>
</evidence>
<comment type="caution">
    <text evidence="13">The sequence shown here is derived from an EMBL/GenBank/DDBJ whole genome shotgun (WGS) entry which is preliminary data.</text>
</comment>
<dbReference type="Pfam" id="PF16916">
    <property type="entry name" value="ZT_dimer"/>
    <property type="match status" value="1"/>
</dbReference>
<comment type="subcellular location">
    <subcellularLocation>
        <location evidence="1">Membrane</location>
        <topology evidence="1">Multi-pass membrane protein</topology>
    </subcellularLocation>
</comment>
<evidence type="ECO:0000256" key="6">
    <source>
        <dbReference type="ARBA" id="ARBA00022989"/>
    </source>
</evidence>
<dbReference type="GO" id="GO:0098771">
    <property type="term" value="P:inorganic ion homeostasis"/>
    <property type="evidence" value="ECO:0007669"/>
    <property type="project" value="UniProtKB-ARBA"/>
</dbReference>
<dbReference type="InterPro" id="IPR050681">
    <property type="entry name" value="CDF/SLC30A"/>
</dbReference>
<protein>
    <recommendedName>
        <fullName evidence="15">Cation efflux protein cytoplasmic domain-containing protein</fullName>
    </recommendedName>
</protein>
<gene>
    <name evidence="13" type="ORF">BZG36_02861</name>
</gene>
<keyword evidence="14" id="KW-1185">Reference proteome</keyword>
<keyword evidence="3" id="KW-0813">Transport</keyword>
<keyword evidence="5" id="KW-0862">Zinc</keyword>
<dbReference type="InterPro" id="IPR027470">
    <property type="entry name" value="Cation_efflux_CTD"/>
</dbReference>
<dbReference type="AlphaFoldDB" id="A0A261Y0T6"/>
<keyword evidence="5" id="KW-0864">Zinc transport</keyword>
<dbReference type="Proteomes" id="UP000242875">
    <property type="component" value="Unassembled WGS sequence"/>
</dbReference>
<dbReference type="GO" id="GO:0005886">
    <property type="term" value="C:plasma membrane"/>
    <property type="evidence" value="ECO:0007669"/>
    <property type="project" value="TreeGrafter"/>
</dbReference>
<dbReference type="SUPFAM" id="SSF161111">
    <property type="entry name" value="Cation efflux protein transmembrane domain-like"/>
    <property type="match status" value="1"/>
</dbReference>
<dbReference type="NCBIfam" id="TIGR01297">
    <property type="entry name" value="CDF"/>
    <property type="match status" value="1"/>
</dbReference>
<feature type="transmembrane region" description="Helical" evidence="10">
    <location>
        <begin position="113"/>
        <end position="142"/>
    </location>
</feature>
<dbReference type="GO" id="GO:0005385">
    <property type="term" value="F:zinc ion transmembrane transporter activity"/>
    <property type="evidence" value="ECO:0007669"/>
    <property type="project" value="TreeGrafter"/>
</dbReference>
<reference evidence="13 14" key="1">
    <citation type="journal article" date="2017" name="Mycologia">
        <title>Bifiguratus adelaidae, gen. et sp. nov., a new member of Mucoromycotina in endophytic and soil-dwelling habitats.</title>
        <authorList>
            <person name="Torres-Cruz T.J."/>
            <person name="Billingsley Tobias T.L."/>
            <person name="Almatruk M."/>
            <person name="Hesse C."/>
            <person name="Kuske C.R."/>
            <person name="Desiro A."/>
            <person name="Benucci G.M."/>
            <person name="Bonito G."/>
            <person name="Stajich J.E."/>
            <person name="Dunlap C."/>
            <person name="Arnold A.E."/>
            <person name="Porras-Alfaro A."/>
        </authorList>
    </citation>
    <scope>NUCLEOTIDE SEQUENCE [LARGE SCALE GENOMIC DNA]</scope>
    <source>
        <strain evidence="13 14">AZ0501</strain>
    </source>
</reference>
<keyword evidence="4 10" id="KW-0812">Transmembrane</keyword>
<dbReference type="InterPro" id="IPR027469">
    <property type="entry name" value="Cation_efflux_TMD_sf"/>
</dbReference>
<dbReference type="OrthoDB" id="9944568at2759"/>
<evidence type="ECO:0000259" key="11">
    <source>
        <dbReference type="Pfam" id="PF01545"/>
    </source>
</evidence>
<evidence type="ECO:0008006" key="15">
    <source>
        <dbReference type="Google" id="ProtNLM"/>
    </source>
</evidence>
<evidence type="ECO:0000256" key="8">
    <source>
        <dbReference type="ARBA" id="ARBA00023136"/>
    </source>
</evidence>
<evidence type="ECO:0000256" key="5">
    <source>
        <dbReference type="ARBA" id="ARBA00022906"/>
    </source>
</evidence>
<feature type="region of interest" description="Disordered" evidence="9">
    <location>
        <begin position="237"/>
        <end position="262"/>
    </location>
</feature>
<feature type="transmembrane region" description="Helical" evidence="10">
    <location>
        <begin position="192"/>
        <end position="213"/>
    </location>
</feature>
<evidence type="ECO:0000259" key="12">
    <source>
        <dbReference type="Pfam" id="PF16916"/>
    </source>
</evidence>
<feature type="domain" description="Cation efflux protein cytoplasmic" evidence="12">
    <location>
        <begin position="348"/>
        <end position="432"/>
    </location>
</feature>
<dbReference type="EMBL" id="MVBO01000053">
    <property type="protein sequence ID" value="OZJ04114.1"/>
    <property type="molecule type" value="Genomic_DNA"/>
</dbReference>
<comment type="similarity">
    <text evidence="2">Belongs to the cation diffusion facilitator (CDF) transporter (TC 2.A.4) family. SLC30A subfamily.</text>
</comment>
<feature type="transmembrane region" description="Helical" evidence="10">
    <location>
        <begin position="312"/>
        <end position="333"/>
    </location>
</feature>
<sequence length="467" mass="50578">MNPNDQMPTYAAIATQGLPKPPIPPEYRVAKNGNGQLSGVQTPVMSGYMVDATCMNSLATQGSESKSNKRKLWIATGLALVFFATELVAGYFANSLATWRHTSMDELLTQGSFIPLALMSDAFHLLTDVASFVVALAALYLAEKPATLRHSFGFHRAEVIAALGSVLTIWVLTFFLVNEAIQRIRNPQHIDATIMCVTAAVGVAVNIALALILGGHAHGHSHGGHSHDDGHNHEAEHAAQHLHDDGHAHEDHRQGHEHVDEETGLLSGASKKTVIQNINLRAAALHVVGDLLASIGVLISSIILIFDPSKTIVDPICTFVFSLLVLYTTYHLVKDSLAVLMEGTPHGISPEEVTKALGAIDGVVLVHDLHIWNLTVGKPSLTVHLQIAQPSPSSTQQKHGELDAFTYNRILSTAQRLICDEFQIHHSTIQIEWQDAGEEAFWGHCRPMMCSSRNSSGTDLNVGNVPE</sequence>
<evidence type="ECO:0000256" key="1">
    <source>
        <dbReference type="ARBA" id="ARBA00004141"/>
    </source>
</evidence>
<dbReference type="InterPro" id="IPR002524">
    <property type="entry name" value="Cation_efflux"/>
</dbReference>
<keyword evidence="8 10" id="KW-0472">Membrane</keyword>
<dbReference type="PANTHER" id="PTHR11562:SF17">
    <property type="entry name" value="RE54080P-RELATED"/>
    <property type="match status" value="1"/>
</dbReference>
<evidence type="ECO:0000313" key="14">
    <source>
        <dbReference type="Proteomes" id="UP000242875"/>
    </source>
</evidence>
<evidence type="ECO:0000256" key="3">
    <source>
        <dbReference type="ARBA" id="ARBA00022448"/>
    </source>
</evidence>
<feature type="transmembrane region" description="Helical" evidence="10">
    <location>
        <begin position="154"/>
        <end position="177"/>
    </location>
</feature>
<name>A0A261Y0T6_9FUNG</name>
<feature type="domain" description="Cation efflux protein transmembrane" evidence="11">
    <location>
        <begin position="116"/>
        <end position="341"/>
    </location>
</feature>
<feature type="compositionally biased region" description="Basic and acidic residues" evidence="9">
    <location>
        <begin position="237"/>
        <end position="261"/>
    </location>
</feature>
<evidence type="ECO:0000256" key="9">
    <source>
        <dbReference type="SAM" id="MobiDB-lite"/>
    </source>
</evidence>
<keyword evidence="7" id="KW-0406">Ion transport</keyword>
<evidence type="ECO:0000256" key="7">
    <source>
        <dbReference type="ARBA" id="ARBA00023065"/>
    </source>
</evidence>
<keyword evidence="6 10" id="KW-1133">Transmembrane helix</keyword>
<organism evidence="13 14">
    <name type="scientific">Bifiguratus adelaidae</name>
    <dbReference type="NCBI Taxonomy" id="1938954"/>
    <lineage>
        <taxon>Eukaryota</taxon>
        <taxon>Fungi</taxon>
        <taxon>Fungi incertae sedis</taxon>
        <taxon>Mucoromycota</taxon>
        <taxon>Mucoromycotina</taxon>
        <taxon>Endogonomycetes</taxon>
        <taxon>Endogonales</taxon>
        <taxon>Endogonales incertae sedis</taxon>
        <taxon>Bifiguratus</taxon>
    </lineage>
</organism>
<feature type="transmembrane region" description="Helical" evidence="10">
    <location>
        <begin position="282"/>
        <end position="306"/>
    </location>
</feature>
<accession>A0A261Y0T6</accession>
<feature type="transmembrane region" description="Helical" evidence="10">
    <location>
        <begin position="72"/>
        <end position="93"/>
    </location>
</feature>
<dbReference type="Pfam" id="PF01545">
    <property type="entry name" value="Cation_efflux"/>
    <property type="match status" value="1"/>
</dbReference>
<evidence type="ECO:0000313" key="13">
    <source>
        <dbReference type="EMBL" id="OZJ04114.1"/>
    </source>
</evidence>
<dbReference type="GO" id="GO:0030003">
    <property type="term" value="P:intracellular monoatomic cation homeostasis"/>
    <property type="evidence" value="ECO:0007669"/>
    <property type="project" value="UniProtKB-ARBA"/>
</dbReference>